<dbReference type="Pfam" id="PF01732">
    <property type="entry name" value="Mycop_pep_DUF31"/>
    <property type="match status" value="1"/>
</dbReference>
<dbReference type="EMBL" id="AWQU01000085">
    <property type="protein sequence ID" value="KFB07357.1"/>
    <property type="molecule type" value="Genomic_DNA"/>
</dbReference>
<name>A0A084U321_MALIO</name>
<evidence type="ECO:0000259" key="4">
    <source>
        <dbReference type="Pfam" id="PF01732"/>
    </source>
</evidence>
<evidence type="ECO:0000256" key="3">
    <source>
        <dbReference type="SAM" id="SignalP"/>
    </source>
</evidence>
<dbReference type="Proteomes" id="UP000028523">
    <property type="component" value="Unassembled WGS sequence"/>
</dbReference>
<feature type="signal peptide" evidence="3">
    <location>
        <begin position="1"/>
        <end position="23"/>
    </location>
</feature>
<keyword evidence="1" id="KW-0472">Membrane</keyword>
<dbReference type="InterPro" id="IPR022382">
    <property type="entry name" value="Mycoplasma_peptidase_DUF31"/>
</dbReference>
<accession>A0A084U321</accession>
<feature type="chain" id="PRO_5001782761" evidence="3">
    <location>
        <begin position="24"/>
        <end position="553"/>
    </location>
</feature>
<evidence type="ECO:0000256" key="1">
    <source>
        <dbReference type="ARBA" id="ARBA00022475"/>
    </source>
</evidence>
<protein>
    <submittedName>
        <fullName evidence="5">Putative peptidase, DUF31 superfamily</fullName>
    </submittedName>
</protein>
<proteinExistence type="predicted"/>
<evidence type="ECO:0000313" key="6">
    <source>
        <dbReference type="Proteomes" id="UP000028523"/>
    </source>
</evidence>
<gene>
    <name evidence="5" type="ORF">P271_190</name>
</gene>
<evidence type="ECO:0000313" key="5">
    <source>
        <dbReference type="EMBL" id="KFB07357.1"/>
    </source>
</evidence>
<feature type="domain" description="DUF31" evidence="4">
    <location>
        <begin position="124"/>
        <end position="484"/>
    </location>
</feature>
<sequence>MFKFKKVTTIVFASLLTVSLAGAGGVIGYVSYSQSQKGQNNGNNTSPPGSGSGEENKPNLPEQGENEYNYELWNNNENRNNKFSTVSSNGKLDIVEERGANDILDSDFNDGRGNANPLNGDIINEQYKRLAQISFSVNFSINGAPYLGTSWILDYEIPNGVQQRSEGNSYTDSTYPTKWYMATNTHVMDDLKTPYSIYKETNTSSKLNSSTTNVYLTKIKDPEIGDGGGLYKKSSWSNPAYETFNFKMTDKNDKLLEVQPVRPVFLGFDYLESKPSDFINNVPQPTSIPDDVEFSHVEELADFSVFEIDFTKIYNNEYSEYETPQKMAKAFSSNYANWKESDKFKPATKSLINDPESRKNDFYALGFPQEVAIDGGQRDTRYVALFINRPSNLSEDKKSSGAKLVNERHYNTFKNAPGIFDLVIGSADFGYKSDPISNVVATSGIIPHIYQGLAYTDQNGDMWAGSSGSIFVDQNNNIYGIHFASDFTAHVGINFALMSEGYNYNGQYGVYNLQPYDLINGGYKNQKQSYKSQLNKLYPNGLKTNIFKNGIKD</sequence>
<dbReference type="NCBIfam" id="NF045841">
    <property type="entry name" value="Ig_SerProt_MIP"/>
    <property type="match status" value="1"/>
</dbReference>
<dbReference type="AlphaFoldDB" id="A0A084U321"/>
<keyword evidence="6" id="KW-1185">Reference proteome</keyword>
<dbReference type="InterPro" id="IPR009003">
    <property type="entry name" value="Peptidase_S1_PA"/>
</dbReference>
<feature type="region of interest" description="Disordered" evidence="2">
    <location>
        <begin position="34"/>
        <end position="64"/>
    </location>
</feature>
<dbReference type="RefSeq" id="WP_036452326.1">
    <property type="nucleotide sequence ID" value="NZ_AWQU01000085.1"/>
</dbReference>
<organism evidence="5 6">
    <name type="scientific">Malacoplasma iowae DK-CPA</name>
    <dbReference type="NCBI Taxonomy" id="1394179"/>
    <lineage>
        <taxon>Bacteria</taxon>
        <taxon>Bacillati</taxon>
        <taxon>Mycoplasmatota</taxon>
        <taxon>Mycoplasmoidales</taxon>
        <taxon>Mycoplasmoidaceae</taxon>
        <taxon>Malacoplasma</taxon>
    </lineage>
</organism>
<evidence type="ECO:0000256" key="2">
    <source>
        <dbReference type="SAM" id="MobiDB-lite"/>
    </source>
</evidence>
<feature type="compositionally biased region" description="Low complexity" evidence="2">
    <location>
        <begin position="34"/>
        <end position="49"/>
    </location>
</feature>
<reference evidence="5 6" key="1">
    <citation type="journal article" date="2014" name="PLoS ONE">
        <title>Reduction of Hydrogen Peroxide Accumulation and Toxicity by a Catalase from Mycoplasma iowae.</title>
        <authorList>
            <person name="Pritchard R.E."/>
            <person name="Prassinos A.J."/>
            <person name="Osborne J.D."/>
            <person name="Raviv Z."/>
            <person name="Balish M.F."/>
        </authorList>
    </citation>
    <scope>NUCLEOTIDE SEQUENCE [LARGE SCALE GENOMIC DNA]</scope>
    <source>
        <strain evidence="5 6">DK-CPA</strain>
    </source>
</reference>
<dbReference type="SUPFAM" id="SSF50494">
    <property type="entry name" value="Trypsin-like serine proteases"/>
    <property type="match status" value="1"/>
</dbReference>
<dbReference type="PRINTS" id="PR00840">
    <property type="entry name" value="Y06768FAMILY"/>
</dbReference>
<dbReference type="InterPro" id="IPR022381">
    <property type="entry name" value="Uncharacterised_MG067"/>
</dbReference>
<keyword evidence="3" id="KW-0732">Signal</keyword>
<keyword evidence="1" id="KW-1003">Cell membrane</keyword>
<comment type="caution">
    <text evidence="5">The sequence shown here is derived from an EMBL/GenBank/DDBJ whole genome shotgun (WGS) entry which is preliminary data.</text>
</comment>